<keyword evidence="2" id="KW-1185">Reference proteome</keyword>
<dbReference type="EMBL" id="CM044706">
    <property type="protein sequence ID" value="KAI5660181.1"/>
    <property type="molecule type" value="Genomic_DNA"/>
</dbReference>
<sequence length="194" mass="20877">MASSSFHLPFFFIISISMITRSQNLENFPTIAECGPSLMMLAPCAPFVQQGTQALPNQSCCASLKEFFEEDQESKCLCLLINNDSSLDSIPVNRTLALQLPILCNVRPNISTCSGMIVPDPPSPSSHASQVTFETRPNSTVTNSTIPASPVVVVAPRSSNSMGFNSPSIGVKLDAHHSYIAMALIIAMIFVGRI</sequence>
<proteinExistence type="predicted"/>
<protein>
    <submittedName>
        <fullName evidence="1">Uncharacterized protein</fullName>
    </submittedName>
</protein>
<gene>
    <name evidence="1" type="ORF">M9H77_28974</name>
</gene>
<name>A0ACC0AL15_CATRO</name>
<evidence type="ECO:0000313" key="1">
    <source>
        <dbReference type="EMBL" id="KAI5660181.1"/>
    </source>
</evidence>
<accession>A0ACC0AL15</accession>
<organism evidence="1 2">
    <name type="scientific">Catharanthus roseus</name>
    <name type="common">Madagascar periwinkle</name>
    <name type="synonym">Vinca rosea</name>
    <dbReference type="NCBI Taxonomy" id="4058"/>
    <lineage>
        <taxon>Eukaryota</taxon>
        <taxon>Viridiplantae</taxon>
        <taxon>Streptophyta</taxon>
        <taxon>Embryophyta</taxon>
        <taxon>Tracheophyta</taxon>
        <taxon>Spermatophyta</taxon>
        <taxon>Magnoliopsida</taxon>
        <taxon>eudicotyledons</taxon>
        <taxon>Gunneridae</taxon>
        <taxon>Pentapetalae</taxon>
        <taxon>asterids</taxon>
        <taxon>lamiids</taxon>
        <taxon>Gentianales</taxon>
        <taxon>Apocynaceae</taxon>
        <taxon>Rauvolfioideae</taxon>
        <taxon>Vinceae</taxon>
        <taxon>Catharanthinae</taxon>
        <taxon>Catharanthus</taxon>
    </lineage>
</organism>
<evidence type="ECO:0000313" key="2">
    <source>
        <dbReference type="Proteomes" id="UP001060085"/>
    </source>
</evidence>
<dbReference type="Proteomes" id="UP001060085">
    <property type="component" value="Linkage Group LG06"/>
</dbReference>
<comment type="caution">
    <text evidence="1">The sequence shown here is derived from an EMBL/GenBank/DDBJ whole genome shotgun (WGS) entry which is preliminary data.</text>
</comment>
<reference evidence="2" key="1">
    <citation type="journal article" date="2023" name="Nat. Plants">
        <title>Single-cell RNA sequencing provides a high-resolution roadmap for understanding the multicellular compartmentation of specialized metabolism.</title>
        <authorList>
            <person name="Sun S."/>
            <person name="Shen X."/>
            <person name="Li Y."/>
            <person name="Li Y."/>
            <person name="Wang S."/>
            <person name="Li R."/>
            <person name="Zhang H."/>
            <person name="Shen G."/>
            <person name="Guo B."/>
            <person name="Wei J."/>
            <person name="Xu J."/>
            <person name="St-Pierre B."/>
            <person name="Chen S."/>
            <person name="Sun C."/>
        </authorList>
    </citation>
    <scope>NUCLEOTIDE SEQUENCE [LARGE SCALE GENOMIC DNA]</scope>
</reference>